<protein>
    <recommendedName>
        <fullName evidence="1">YjeF N-terminal domain-containing protein</fullName>
    </recommendedName>
</protein>
<accession>A0ABQ6JVI0</accession>
<name>A0ABQ6JVI0_9MICO</name>
<evidence type="ECO:0000313" key="2">
    <source>
        <dbReference type="EMBL" id="GMA90737.1"/>
    </source>
</evidence>
<organism evidence="2 3">
    <name type="scientific">Homoserinibacter gongjuensis</name>
    <dbReference type="NCBI Taxonomy" id="1162968"/>
    <lineage>
        <taxon>Bacteria</taxon>
        <taxon>Bacillati</taxon>
        <taxon>Actinomycetota</taxon>
        <taxon>Actinomycetes</taxon>
        <taxon>Micrococcales</taxon>
        <taxon>Microbacteriaceae</taxon>
        <taxon>Homoserinibacter</taxon>
    </lineage>
</organism>
<dbReference type="InterPro" id="IPR036652">
    <property type="entry name" value="YjeF_N_dom_sf"/>
</dbReference>
<evidence type="ECO:0000259" key="1">
    <source>
        <dbReference type="PROSITE" id="PS51385"/>
    </source>
</evidence>
<evidence type="ECO:0000313" key="3">
    <source>
        <dbReference type="Proteomes" id="UP001157069"/>
    </source>
</evidence>
<dbReference type="Proteomes" id="UP001157069">
    <property type="component" value="Unassembled WGS sequence"/>
</dbReference>
<dbReference type="InterPro" id="IPR004443">
    <property type="entry name" value="YjeF_N_dom"/>
</dbReference>
<gene>
    <name evidence="2" type="ORF">GCM10025869_12660</name>
</gene>
<dbReference type="Gene3D" id="3.40.50.10260">
    <property type="entry name" value="YjeF N-terminal domain"/>
    <property type="match status" value="1"/>
</dbReference>
<comment type="caution">
    <text evidence="2">The sequence shown here is derived from an EMBL/GenBank/DDBJ whole genome shotgun (WGS) entry which is preliminary data.</text>
</comment>
<dbReference type="PROSITE" id="PS51385">
    <property type="entry name" value="YJEF_N"/>
    <property type="match status" value="1"/>
</dbReference>
<sequence>MAFAVDVPSGIHPDTGEVPEADAVLPADVTVTFGACKVGLLRAPAEVVGRIELVDIGLGLEP</sequence>
<reference evidence="3" key="1">
    <citation type="journal article" date="2019" name="Int. J. Syst. Evol. Microbiol.">
        <title>The Global Catalogue of Microorganisms (GCM) 10K type strain sequencing project: providing services to taxonomists for standard genome sequencing and annotation.</title>
        <authorList>
            <consortium name="The Broad Institute Genomics Platform"/>
            <consortium name="The Broad Institute Genome Sequencing Center for Infectious Disease"/>
            <person name="Wu L."/>
            <person name="Ma J."/>
        </authorList>
    </citation>
    <scope>NUCLEOTIDE SEQUENCE [LARGE SCALE GENOMIC DNA]</scope>
    <source>
        <strain evidence="3">NBRC 108755</strain>
    </source>
</reference>
<feature type="domain" description="YjeF N-terminal" evidence="1">
    <location>
        <begin position="1"/>
        <end position="62"/>
    </location>
</feature>
<keyword evidence="3" id="KW-1185">Reference proteome</keyword>
<dbReference type="EMBL" id="BSVA01000001">
    <property type="protein sequence ID" value="GMA90737.1"/>
    <property type="molecule type" value="Genomic_DNA"/>
</dbReference>
<dbReference type="Pfam" id="PF03853">
    <property type="entry name" value="YjeF_N"/>
    <property type="match status" value="1"/>
</dbReference>
<dbReference type="SUPFAM" id="SSF64153">
    <property type="entry name" value="YjeF N-terminal domain-like"/>
    <property type="match status" value="1"/>
</dbReference>
<proteinExistence type="predicted"/>